<reference evidence="10" key="1">
    <citation type="submission" date="2017-09" db="EMBL/GenBank/DDBJ databases">
        <title>Depth-based differentiation of microbial function through sediment-hosted aquifers and enrichment of novel symbionts in the deep terrestrial subsurface.</title>
        <authorList>
            <person name="Probst A.J."/>
            <person name="Ladd B."/>
            <person name="Jarett J.K."/>
            <person name="Geller-Mcgrath D.E."/>
            <person name="Sieber C.M.K."/>
            <person name="Emerson J.B."/>
            <person name="Anantharaman K."/>
            <person name="Thomas B.C."/>
            <person name="Malmstrom R."/>
            <person name="Stieglmeier M."/>
            <person name="Klingl A."/>
            <person name="Woyke T."/>
            <person name="Ryan C.M."/>
            <person name="Banfield J.F."/>
        </authorList>
    </citation>
    <scope>NUCLEOTIDE SEQUENCE [LARGE SCALE GENOMIC DNA]</scope>
</reference>
<dbReference type="GO" id="GO:0006412">
    <property type="term" value="P:translation"/>
    <property type="evidence" value="ECO:0007669"/>
    <property type="project" value="InterPro"/>
</dbReference>
<evidence type="ECO:0000256" key="4">
    <source>
        <dbReference type="ARBA" id="ARBA00035245"/>
    </source>
</evidence>
<organism evidence="9 10">
    <name type="scientific">Candidatus Wolfebacteria bacterium CG_4_10_14_0_2_um_filter_39_18</name>
    <dbReference type="NCBI Taxonomy" id="1975061"/>
    <lineage>
        <taxon>Bacteria</taxon>
        <taxon>Candidatus Wolfeibacteriota</taxon>
    </lineage>
</organism>
<dbReference type="EMBL" id="PFNM01000005">
    <property type="protein sequence ID" value="PIZ45440.1"/>
    <property type="molecule type" value="Genomic_DNA"/>
</dbReference>
<dbReference type="GO" id="GO:0005840">
    <property type="term" value="C:ribosome"/>
    <property type="evidence" value="ECO:0007669"/>
    <property type="project" value="UniProtKB-KW"/>
</dbReference>
<sequence length="167" mass="18748">MEKKIKKNDLKNPKIEKVVVNVGVGKISQQQEFENKILPEIMNGLSLITGQKPVICKSNKSIAGFKLRAGQTVGLKITLRRQKMRDFVERLVNIALPRVRDFQGISLKNIDENGGLTIGMKEHIVFPEIDFNVSKFDFGLEISIVSSAKNKDEAINLYKSIGIPLKK</sequence>
<gene>
    <name evidence="9" type="primary">rplE</name>
    <name evidence="9" type="ORF">COY31_00260</name>
</gene>
<dbReference type="InterPro" id="IPR031310">
    <property type="entry name" value="Ribosomal_uL5_N"/>
</dbReference>
<evidence type="ECO:0000313" key="10">
    <source>
        <dbReference type="Proteomes" id="UP000230553"/>
    </source>
</evidence>
<dbReference type="FunFam" id="3.30.1440.10:FF:000001">
    <property type="entry name" value="50S ribosomal protein L5"/>
    <property type="match status" value="1"/>
</dbReference>
<protein>
    <recommendedName>
        <fullName evidence="4">Large ribosomal subunit protein uL5</fullName>
    </recommendedName>
    <alternativeName>
        <fullName evidence="5">50S ribosomal protein L5</fullName>
    </alternativeName>
</protein>
<evidence type="ECO:0000259" key="8">
    <source>
        <dbReference type="Pfam" id="PF00673"/>
    </source>
</evidence>
<dbReference type="Proteomes" id="UP000230553">
    <property type="component" value="Unassembled WGS sequence"/>
</dbReference>
<keyword evidence="3 6" id="KW-0687">Ribonucleoprotein</keyword>
<dbReference type="Pfam" id="PF00673">
    <property type="entry name" value="Ribosomal_L5_C"/>
    <property type="match status" value="1"/>
</dbReference>
<dbReference type="GO" id="GO:1990904">
    <property type="term" value="C:ribonucleoprotein complex"/>
    <property type="evidence" value="ECO:0007669"/>
    <property type="project" value="UniProtKB-KW"/>
</dbReference>
<evidence type="ECO:0000256" key="6">
    <source>
        <dbReference type="RuleBase" id="RU003930"/>
    </source>
</evidence>
<dbReference type="InterPro" id="IPR002132">
    <property type="entry name" value="Ribosomal_uL5"/>
</dbReference>
<dbReference type="PANTHER" id="PTHR11994">
    <property type="entry name" value="60S RIBOSOMAL PROTEIN L11-RELATED"/>
    <property type="match status" value="1"/>
</dbReference>
<feature type="domain" description="Large ribosomal subunit protein uL5 C-terminal" evidence="8">
    <location>
        <begin position="73"/>
        <end position="164"/>
    </location>
</feature>
<dbReference type="GO" id="GO:0003735">
    <property type="term" value="F:structural constituent of ribosome"/>
    <property type="evidence" value="ECO:0007669"/>
    <property type="project" value="InterPro"/>
</dbReference>
<evidence type="ECO:0000256" key="1">
    <source>
        <dbReference type="ARBA" id="ARBA00008553"/>
    </source>
</evidence>
<dbReference type="PIRSF" id="PIRSF002161">
    <property type="entry name" value="Ribosomal_L5"/>
    <property type="match status" value="1"/>
</dbReference>
<evidence type="ECO:0000256" key="5">
    <source>
        <dbReference type="ARBA" id="ARBA00035461"/>
    </source>
</evidence>
<dbReference type="AlphaFoldDB" id="A0A2M7TGX7"/>
<evidence type="ECO:0000259" key="7">
    <source>
        <dbReference type="Pfam" id="PF00281"/>
    </source>
</evidence>
<feature type="domain" description="Large ribosomal subunit protein uL5 N-terminal" evidence="7">
    <location>
        <begin position="10"/>
        <end position="68"/>
    </location>
</feature>
<keyword evidence="2 6" id="KW-0689">Ribosomal protein</keyword>
<proteinExistence type="inferred from homology"/>
<accession>A0A2M7TGX7</accession>
<dbReference type="Gene3D" id="3.30.1440.10">
    <property type="match status" value="1"/>
</dbReference>
<comment type="similarity">
    <text evidence="1 6">Belongs to the universal ribosomal protein uL5 family.</text>
</comment>
<dbReference type="SUPFAM" id="SSF55282">
    <property type="entry name" value="RL5-like"/>
    <property type="match status" value="1"/>
</dbReference>
<dbReference type="InterPro" id="IPR022803">
    <property type="entry name" value="Ribosomal_uL5_dom_sf"/>
</dbReference>
<evidence type="ECO:0000256" key="3">
    <source>
        <dbReference type="ARBA" id="ARBA00023274"/>
    </source>
</evidence>
<dbReference type="InterPro" id="IPR031309">
    <property type="entry name" value="Ribosomal_uL5_C"/>
</dbReference>
<evidence type="ECO:0000256" key="2">
    <source>
        <dbReference type="ARBA" id="ARBA00022980"/>
    </source>
</evidence>
<dbReference type="Pfam" id="PF00281">
    <property type="entry name" value="Ribosomal_L5"/>
    <property type="match status" value="1"/>
</dbReference>
<comment type="caution">
    <text evidence="9">The sequence shown here is derived from an EMBL/GenBank/DDBJ whole genome shotgun (WGS) entry which is preliminary data.</text>
</comment>
<name>A0A2M7TGX7_9BACT</name>
<evidence type="ECO:0000313" key="9">
    <source>
        <dbReference type="EMBL" id="PIZ45440.1"/>
    </source>
</evidence>